<accession>A0A7X1I6H1</accession>
<protein>
    <submittedName>
        <fullName evidence="1">Uncharacterized protein</fullName>
    </submittedName>
</protein>
<dbReference type="Proteomes" id="UP000517694">
    <property type="component" value="Unassembled WGS sequence"/>
</dbReference>
<gene>
    <name evidence="1" type="ORF">H1R13_21500</name>
</gene>
<dbReference type="EMBL" id="JACMHY010000008">
    <property type="protein sequence ID" value="MBC2867448.1"/>
    <property type="molecule type" value="Genomic_DNA"/>
</dbReference>
<reference evidence="1 2" key="1">
    <citation type="submission" date="2020-08" db="EMBL/GenBank/DDBJ databases">
        <title>Whole-Genome Sequence of French Clinical Streptomyces mexicanus Strain Q0842.</title>
        <authorList>
            <person name="Boxberger M."/>
            <person name="La Scola B."/>
        </authorList>
    </citation>
    <scope>NUCLEOTIDE SEQUENCE [LARGE SCALE GENOMIC DNA]</scope>
    <source>
        <strain evidence="1 2">Marseille-Q0842</strain>
    </source>
</reference>
<organism evidence="1 2">
    <name type="scientific">Streptomyces mexicanus</name>
    <dbReference type="NCBI Taxonomy" id="178566"/>
    <lineage>
        <taxon>Bacteria</taxon>
        <taxon>Bacillati</taxon>
        <taxon>Actinomycetota</taxon>
        <taxon>Actinomycetes</taxon>
        <taxon>Kitasatosporales</taxon>
        <taxon>Streptomycetaceae</taxon>
        <taxon>Streptomyces</taxon>
    </lineage>
</organism>
<sequence length="149" mass="15960">MDDAAWEAAVMGVVDRLSPALVMEVDDGKLSLDTAVEILQETTEGALTGAREFLEGCLSDLMDYRLDGTVPEAEPSLRKTAEDPCPQTTAEALSELAWGLVDAAEGGKLSLETAVFLYAMAAELPRDKAEEVIAFVMTESLTAKLEYGN</sequence>
<comment type="caution">
    <text evidence="1">The sequence shown here is derived from an EMBL/GenBank/DDBJ whole genome shotgun (WGS) entry which is preliminary data.</text>
</comment>
<dbReference type="AlphaFoldDB" id="A0A7X1I6H1"/>
<evidence type="ECO:0000313" key="2">
    <source>
        <dbReference type="Proteomes" id="UP000517694"/>
    </source>
</evidence>
<evidence type="ECO:0000313" key="1">
    <source>
        <dbReference type="EMBL" id="MBC2867448.1"/>
    </source>
</evidence>
<proteinExistence type="predicted"/>
<name>A0A7X1I6H1_9ACTN</name>
<dbReference type="RefSeq" id="WP_159674576.1">
    <property type="nucleotide sequence ID" value="NZ_JACMHY010000008.1"/>
</dbReference>
<keyword evidence="2" id="KW-1185">Reference proteome</keyword>